<feature type="transmembrane region" description="Helical" evidence="5">
    <location>
        <begin position="23"/>
        <end position="43"/>
    </location>
</feature>
<reference evidence="7" key="2">
    <citation type="submission" date="2019-10" db="EMBL/GenBank/DDBJ databases">
        <title>Conservation and host-specific expression of non-tandemly repeated heterogenous ribosome RNA gene in arbuscular mycorrhizal fungi.</title>
        <authorList>
            <person name="Maeda T."/>
            <person name="Kobayashi Y."/>
            <person name="Nakagawa T."/>
            <person name="Ezawa T."/>
            <person name="Yamaguchi K."/>
            <person name="Bino T."/>
            <person name="Nishimoto Y."/>
            <person name="Shigenobu S."/>
            <person name="Kawaguchi M."/>
        </authorList>
    </citation>
    <scope>NUCLEOTIDE SEQUENCE</scope>
    <source>
        <strain evidence="7">HR1</strain>
    </source>
</reference>
<comment type="caution">
    <text evidence="6">The sequence shown here is derived from an EMBL/GenBank/DDBJ whole genome shotgun (WGS) entry which is preliminary data.</text>
</comment>
<evidence type="ECO:0000256" key="1">
    <source>
        <dbReference type="ARBA" id="ARBA00004141"/>
    </source>
</evidence>
<evidence type="ECO:0000313" key="7">
    <source>
        <dbReference type="EMBL" id="GES78823.1"/>
    </source>
</evidence>
<feature type="transmembrane region" description="Helical" evidence="5">
    <location>
        <begin position="143"/>
        <end position="162"/>
    </location>
</feature>
<dbReference type="Gene3D" id="1.20.1070.10">
    <property type="entry name" value="Rhodopsin 7-helix transmembrane proteins"/>
    <property type="match status" value="1"/>
</dbReference>
<dbReference type="PANTHER" id="PTHR23112">
    <property type="entry name" value="G PROTEIN-COUPLED RECEPTOR 157-RELATED"/>
    <property type="match status" value="1"/>
</dbReference>
<keyword evidence="4 5" id="KW-0472">Membrane</keyword>
<keyword evidence="3 5" id="KW-1133">Transmembrane helix</keyword>
<dbReference type="OrthoDB" id="2340324at2759"/>
<feature type="transmembrane region" description="Helical" evidence="5">
    <location>
        <begin position="257"/>
        <end position="280"/>
    </location>
</feature>
<evidence type="ECO:0000256" key="3">
    <source>
        <dbReference type="ARBA" id="ARBA00022989"/>
    </source>
</evidence>
<dbReference type="Proteomes" id="UP000615446">
    <property type="component" value="Unassembled WGS sequence"/>
</dbReference>
<organism evidence="6 8">
    <name type="scientific">Rhizophagus clarus</name>
    <dbReference type="NCBI Taxonomy" id="94130"/>
    <lineage>
        <taxon>Eukaryota</taxon>
        <taxon>Fungi</taxon>
        <taxon>Fungi incertae sedis</taxon>
        <taxon>Mucoromycota</taxon>
        <taxon>Glomeromycotina</taxon>
        <taxon>Glomeromycetes</taxon>
        <taxon>Glomerales</taxon>
        <taxon>Glomeraceae</taxon>
        <taxon>Rhizophagus</taxon>
    </lineage>
</organism>
<keyword evidence="8" id="KW-1185">Reference proteome</keyword>
<feature type="transmembrane region" description="Helical" evidence="5">
    <location>
        <begin position="64"/>
        <end position="85"/>
    </location>
</feature>
<evidence type="ECO:0000313" key="8">
    <source>
        <dbReference type="Proteomes" id="UP000247702"/>
    </source>
</evidence>
<dbReference type="AlphaFoldDB" id="A0A2Z6RS11"/>
<evidence type="ECO:0008006" key="9">
    <source>
        <dbReference type="Google" id="ProtNLM"/>
    </source>
</evidence>
<dbReference type="GO" id="GO:0007189">
    <property type="term" value="P:adenylate cyclase-activating G protein-coupled receptor signaling pathway"/>
    <property type="evidence" value="ECO:0007669"/>
    <property type="project" value="TreeGrafter"/>
</dbReference>
<dbReference type="GO" id="GO:0005886">
    <property type="term" value="C:plasma membrane"/>
    <property type="evidence" value="ECO:0007669"/>
    <property type="project" value="TreeGrafter"/>
</dbReference>
<evidence type="ECO:0000256" key="5">
    <source>
        <dbReference type="SAM" id="Phobius"/>
    </source>
</evidence>
<name>A0A2Z6RS11_9GLOM</name>
<dbReference type="Proteomes" id="UP000247702">
    <property type="component" value="Unassembled WGS sequence"/>
</dbReference>
<dbReference type="PANTHER" id="PTHR23112:SF0">
    <property type="entry name" value="TRANSMEMBRANE PROTEIN 116"/>
    <property type="match status" value="1"/>
</dbReference>
<dbReference type="EMBL" id="BLAL01000040">
    <property type="protein sequence ID" value="GES78823.1"/>
    <property type="molecule type" value="Genomic_DNA"/>
</dbReference>
<feature type="transmembrane region" description="Helical" evidence="5">
    <location>
        <begin position="177"/>
        <end position="200"/>
    </location>
</feature>
<evidence type="ECO:0000313" key="6">
    <source>
        <dbReference type="EMBL" id="GBC05041.1"/>
    </source>
</evidence>
<feature type="transmembrane region" description="Helical" evidence="5">
    <location>
        <begin position="105"/>
        <end position="123"/>
    </location>
</feature>
<comment type="subcellular location">
    <subcellularLocation>
        <location evidence="1">Membrane</location>
        <topology evidence="1">Multi-pass membrane protein</topology>
    </subcellularLocation>
</comment>
<feature type="transmembrane region" description="Helical" evidence="5">
    <location>
        <begin position="221"/>
        <end position="245"/>
    </location>
</feature>
<accession>A0A2Z6RS11</accession>
<protein>
    <recommendedName>
        <fullName evidence="9">G-protein coupled receptors family 1 profile domain-containing protein</fullName>
    </recommendedName>
</protein>
<dbReference type="EMBL" id="BEXD01003982">
    <property type="protein sequence ID" value="GBC05041.1"/>
    <property type="molecule type" value="Genomic_DNA"/>
</dbReference>
<sequence>MEPIKPTDILISSSHKTITYNPIPIILILANSLNLIGCIEVCYRVYYRKCRIGKHQSLFLDSKFSLYIAISNGLLSIMQIVDMILTSTNTIKPGVICDITGRFSPTFLTLNLLSVMTFAYLVYLKICKNIDLNQKTGKYDWKLWKLLFLISWVATIFGLNRYEPRSLWCSNQPKGEFIYLSNIIFIITVLFFTLIIYYKLKNSSTDHVRIIEKYVPIHPHIVRNSASYLLVFFLQWICVLIYNLSKIYESNDKLTKTYFAALLVIGVNFGGIGNAMVYIINEYRTHLIEENTNSLIDSFSIKTYGSLE</sequence>
<reference evidence="6 8" key="1">
    <citation type="submission" date="2017-11" db="EMBL/GenBank/DDBJ databases">
        <title>The genome of Rhizophagus clarus HR1 reveals common genetic basis of auxotrophy among arbuscular mycorrhizal fungi.</title>
        <authorList>
            <person name="Kobayashi Y."/>
        </authorList>
    </citation>
    <scope>NUCLEOTIDE SEQUENCE [LARGE SCALE GENOMIC DNA]</scope>
    <source>
        <strain evidence="6 8">HR1</strain>
    </source>
</reference>
<dbReference type="GO" id="GO:0004930">
    <property type="term" value="F:G protein-coupled receptor activity"/>
    <property type="evidence" value="ECO:0007669"/>
    <property type="project" value="TreeGrafter"/>
</dbReference>
<proteinExistence type="predicted"/>
<evidence type="ECO:0000256" key="2">
    <source>
        <dbReference type="ARBA" id="ARBA00022692"/>
    </source>
</evidence>
<keyword evidence="2 5" id="KW-0812">Transmembrane</keyword>
<gene>
    <name evidence="7" type="ORF">RCL2_000613200</name>
    <name evidence="6" type="ORF">RclHR1_00600004</name>
</gene>
<evidence type="ECO:0000256" key="4">
    <source>
        <dbReference type="ARBA" id="ARBA00023136"/>
    </source>
</evidence>